<dbReference type="EMBL" id="AP008934">
    <property type="protein sequence ID" value="BAE19283.1"/>
    <property type="molecule type" value="Genomic_DNA"/>
</dbReference>
<sequence length="39" mass="4637">MSNCVPLRVCVYRDVLFKICLRGQLRHTFFNFIFLNKGS</sequence>
<evidence type="ECO:0000313" key="2">
    <source>
        <dbReference type="Proteomes" id="UP000006371"/>
    </source>
</evidence>
<protein>
    <submittedName>
        <fullName evidence="1">Uncharacterized protein</fullName>
    </submittedName>
</protein>
<reference evidence="1 2" key="1">
    <citation type="journal article" date="2005" name="Proc. Natl. Acad. Sci. U.S.A.">
        <title>Whole genome sequence of Staphylococcus saprophyticus reveals the pathogenesis of uncomplicated urinary tract infection.</title>
        <authorList>
            <person name="Kuroda M."/>
            <person name="Yamashita A."/>
            <person name="Hirakawa H."/>
            <person name="Kumano M."/>
            <person name="Morikawa K."/>
            <person name="Higashide M."/>
            <person name="Maruyama A."/>
            <person name="Inose Y."/>
            <person name="Matoba K."/>
            <person name="Toh H."/>
            <person name="Kuhara S."/>
            <person name="Hattori M."/>
            <person name="Ohta T."/>
        </authorList>
    </citation>
    <scope>NUCLEOTIDE SEQUENCE [LARGE SCALE GENOMIC DNA]</scope>
    <source>
        <strain evidence="2">ATCC 15305 / DSM 20229 / NCIMB 8711 / NCTC 7292 / S-41</strain>
    </source>
</reference>
<keyword evidence="2" id="KW-1185">Reference proteome</keyword>
<dbReference type="Proteomes" id="UP000006371">
    <property type="component" value="Chromosome"/>
</dbReference>
<dbReference type="HOGENOM" id="CLU_3317367_0_0_9"/>
<dbReference type="AlphaFoldDB" id="Q49VC7"/>
<evidence type="ECO:0000313" key="1">
    <source>
        <dbReference type="EMBL" id="BAE19283.1"/>
    </source>
</evidence>
<proteinExistence type="predicted"/>
<gene>
    <name evidence="1" type="ordered locus">SSP2138</name>
</gene>
<dbReference type="KEGG" id="ssp:SSP2138"/>
<name>Q49VC7_STAS1</name>
<accession>Q49VC7</accession>
<organism evidence="1 2">
    <name type="scientific">Staphylococcus saprophyticus subsp. saprophyticus (strain ATCC 15305 / DSM 20229 / NCIMB 8711 / NCTC 7292 / S-41)</name>
    <dbReference type="NCBI Taxonomy" id="342451"/>
    <lineage>
        <taxon>Bacteria</taxon>
        <taxon>Bacillati</taxon>
        <taxon>Bacillota</taxon>
        <taxon>Bacilli</taxon>
        <taxon>Bacillales</taxon>
        <taxon>Staphylococcaceae</taxon>
        <taxon>Staphylococcus</taxon>
    </lineage>
</organism>